<evidence type="ECO:0000256" key="2">
    <source>
        <dbReference type="ARBA" id="ARBA00022692"/>
    </source>
</evidence>
<dbReference type="GO" id="GO:0005886">
    <property type="term" value="C:plasma membrane"/>
    <property type="evidence" value="ECO:0007669"/>
    <property type="project" value="TreeGrafter"/>
</dbReference>
<evidence type="ECO:0000256" key="6">
    <source>
        <dbReference type="SAM" id="MobiDB-lite"/>
    </source>
</evidence>
<reference evidence="8 9" key="1">
    <citation type="journal article" date="2018" name="BMC Genomics">
        <title>The genome of Naegleria lovaniensis, the basis for a comparative approach to unravel pathogenicity factors of the human pathogenic amoeba N. fowleri.</title>
        <authorList>
            <person name="Liechti N."/>
            <person name="Schurch N."/>
            <person name="Bruggmann R."/>
            <person name="Wittwer M."/>
        </authorList>
    </citation>
    <scope>NUCLEOTIDE SEQUENCE [LARGE SCALE GENOMIC DNA]</scope>
    <source>
        <strain evidence="8 9">ATCC 30569</strain>
    </source>
</reference>
<evidence type="ECO:0000313" key="9">
    <source>
        <dbReference type="Proteomes" id="UP000816034"/>
    </source>
</evidence>
<sequence length="522" mass="58121">MSDDFDPTTVIIEAETIHHLPLRTSDLPSPVEIKPPPLMVPPHHPQVQVPSHHHHIIHNNISSCSEHSNAADCTASQLTFSQDTHLLSKQKHSLPECEQFTRSSIPFNSSTRSSRIDPTIHARSSVRHEVPIALNYCQQKQRSTTNVRGSSLNNSPTQTNSQTLSPLIATPSPMFLNPFQVFDKMKQEGIRKSKLAFDQIIILSLFAGCFTGIGGALSLLTAGNSPTLETENPGLQKFFFGAVFPIGMIFTILFGAELFSTNSLTVFIGLLSRKWKSKKFILQYLQFSKNLCLSYIFNMVGAFMVAYFFLYLTQPCCDVPWITFAKKVALSKVSKSFGQLVLLGVICNMMLTLAIYISFAATTVEGKIIGIWFPVMGFVASGFEHCVANAFFIPLGMLFGEDISVQAFLIQNLLPTTIGNIIGGSFIVGLLLYYVHDLRHRNRRFLFNTFERIWRYLKQRHFNHSLTRSSSTTPLSSTTVGTSHLGFSDSSKRTDSPSTQQHSSLELPDEVEMVDVVGSNNV</sequence>
<keyword evidence="9" id="KW-1185">Reference proteome</keyword>
<comment type="caution">
    <text evidence="8">The sequence shown here is derived from an EMBL/GenBank/DDBJ whole genome shotgun (WGS) entry which is preliminary data.</text>
</comment>
<keyword evidence="2 7" id="KW-0812">Transmembrane</keyword>
<gene>
    <name evidence="8" type="ORF">C9374_003897</name>
</gene>
<proteinExistence type="inferred from homology"/>
<evidence type="ECO:0000256" key="7">
    <source>
        <dbReference type="SAM" id="Phobius"/>
    </source>
</evidence>
<evidence type="ECO:0000256" key="4">
    <source>
        <dbReference type="ARBA" id="ARBA00023136"/>
    </source>
</evidence>
<dbReference type="PANTHER" id="PTHR30520">
    <property type="entry name" value="FORMATE TRANSPORTER-RELATED"/>
    <property type="match status" value="1"/>
</dbReference>
<dbReference type="InterPro" id="IPR000292">
    <property type="entry name" value="For/NO2_transpt"/>
</dbReference>
<dbReference type="PANTHER" id="PTHR30520:SF6">
    <property type="entry name" value="FORMATE_NITRATE FAMILY TRANSPORTER (EUROFUNG)"/>
    <property type="match status" value="1"/>
</dbReference>
<dbReference type="Proteomes" id="UP000816034">
    <property type="component" value="Unassembled WGS sequence"/>
</dbReference>
<feature type="transmembrane region" description="Helical" evidence="7">
    <location>
        <begin position="200"/>
        <end position="222"/>
    </location>
</feature>
<accession>A0AA88KQE3</accession>
<evidence type="ECO:0000256" key="5">
    <source>
        <dbReference type="ARBA" id="ARBA00049660"/>
    </source>
</evidence>
<feature type="transmembrane region" description="Helical" evidence="7">
    <location>
        <begin position="292"/>
        <end position="312"/>
    </location>
</feature>
<dbReference type="Gene3D" id="1.20.1080.10">
    <property type="entry name" value="Glycerol uptake facilitator protein"/>
    <property type="match status" value="1"/>
</dbReference>
<organism evidence="8 9">
    <name type="scientific">Naegleria lovaniensis</name>
    <name type="common">Amoeba</name>
    <dbReference type="NCBI Taxonomy" id="51637"/>
    <lineage>
        <taxon>Eukaryota</taxon>
        <taxon>Discoba</taxon>
        <taxon>Heterolobosea</taxon>
        <taxon>Tetramitia</taxon>
        <taxon>Eutetramitia</taxon>
        <taxon>Vahlkampfiidae</taxon>
        <taxon>Naegleria</taxon>
    </lineage>
</organism>
<feature type="region of interest" description="Disordered" evidence="6">
    <location>
        <begin position="141"/>
        <end position="164"/>
    </location>
</feature>
<feature type="transmembrane region" description="Helical" evidence="7">
    <location>
        <begin position="413"/>
        <end position="435"/>
    </location>
</feature>
<protein>
    <recommendedName>
        <fullName evidence="10">Formate/nitrite transporter</fullName>
    </recommendedName>
</protein>
<dbReference type="Pfam" id="PF01226">
    <property type="entry name" value="Form_Nir_trans"/>
    <property type="match status" value="1"/>
</dbReference>
<keyword evidence="3 7" id="KW-1133">Transmembrane helix</keyword>
<dbReference type="InterPro" id="IPR023271">
    <property type="entry name" value="Aquaporin-like"/>
</dbReference>
<comment type="subcellular location">
    <subcellularLocation>
        <location evidence="1">Membrane</location>
        <topology evidence="1">Multi-pass membrane protein</topology>
    </subcellularLocation>
</comment>
<feature type="transmembrane region" description="Helical" evidence="7">
    <location>
        <begin position="242"/>
        <end position="271"/>
    </location>
</feature>
<dbReference type="EMBL" id="PYSW02000001">
    <property type="protein sequence ID" value="KAG2394133.1"/>
    <property type="molecule type" value="Genomic_DNA"/>
</dbReference>
<keyword evidence="4 7" id="KW-0472">Membrane</keyword>
<feature type="transmembrane region" description="Helical" evidence="7">
    <location>
        <begin position="337"/>
        <end position="359"/>
    </location>
</feature>
<comment type="similarity">
    <text evidence="5">Belongs to the FNT transporter (TC 1.A.16) family.</text>
</comment>
<feature type="transmembrane region" description="Helical" evidence="7">
    <location>
        <begin position="371"/>
        <end position="393"/>
    </location>
</feature>
<evidence type="ECO:0000256" key="1">
    <source>
        <dbReference type="ARBA" id="ARBA00004141"/>
    </source>
</evidence>
<evidence type="ECO:0008006" key="10">
    <source>
        <dbReference type="Google" id="ProtNLM"/>
    </source>
</evidence>
<dbReference type="AlphaFoldDB" id="A0AA88KQE3"/>
<feature type="compositionally biased region" description="Low complexity" evidence="6">
    <location>
        <begin position="467"/>
        <end position="483"/>
    </location>
</feature>
<dbReference type="GeneID" id="68096352"/>
<feature type="region of interest" description="Disordered" evidence="6">
    <location>
        <begin position="467"/>
        <end position="505"/>
    </location>
</feature>
<dbReference type="RefSeq" id="XP_044556027.1">
    <property type="nucleotide sequence ID" value="XM_044693475.1"/>
</dbReference>
<dbReference type="GO" id="GO:0015499">
    <property type="term" value="F:formate transmembrane transporter activity"/>
    <property type="evidence" value="ECO:0007669"/>
    <property type="project" value="TreeGrafter"/>
</dbReference>
<evidence type="ECO:0000313" key="8">
    <source>
        <dbReference type="EMBL" id="KAG2394133.1"/>
    </source>
</evidence>
<name>A0AA88KQE3_NAELO</name>
<evidence type="ECO:0000256" key="3">
    <source>
        <dbReference type="ARBA" id="ARBA00022989"/>
    </source>
</evidence>